<reference evidence="3" key="2">
    <citation type="journal article" date="2023" name="IMA Fungus">
        <title>Comparative genomic study of the Penicillium genus elucidates a diverse pangenome and 15 lateral gene transfer events.</title>
        <authorList>
            <person name="Petersen C."/>
            <person name="Sorensen T."/>
            <person name="Nielsen M.R."/>
            <person name="Sondergaard T.E."/>
            <person name="Sorensen J.L."/>
            <person name="Fitzpatrick D.A."/>
            <person name="Frisvad J.C."/>
            <person name="Nielsen K.L."/>
        </authorList>
    </citation>
    <scope>NUCLEOTIDE SEQUENCE</scope>
    <source>
        <strain evidence="3">IBT 19713</strain>
    </source>
</reference>
<dbReference type="InterPro" id="IPR056884">
    <property type="entry name" value="NPHP3-like_N"/>
</dbReference>
<keyword evidence="1" id="KW-0677">Repeat</keyword>
<dbReference type="Gene3D" id="3.40.50.300">
    <property type="entry name" value="P-loop containing nucleotide triphosphate hydrolases"/>
    <property type="match status" value="1"/>
</dbReference>
<protein>
    <recommendedName>
        <fullName evidence="2">NACHT domain-containing protein</fullName>
    </recommendedName>
</protein>
<dbReference type="PANTHER" id="PTHR10039">
    <property type="entry name" value="AMELOGENIN"/>
    <property type="match status" value="1"/>
</dbReference>
<dbReference type="AlphaFoldDB" id="A0A9W9T9W7"/>
<dbReference type="Proteomes" id="UP001150941">
    <property type="component" value="Unassembled WGS sequence"/>
</dbReference>
<name>A0A9W9T9W7_9EURO</name>
<dbReference type="GeneID" id="83207231"/>
<comment type="caution">
    <text evidence="3">The sequence shown here is derived from an EMBL/GenBank/DDBJ whole genome shotgun (WGS) entry which is preliminary data.</text>
</comment>
<keyword evidence="4" id="KW-1185">Reference proteome</keyword>
<proteinExistence type="predicted"/>
<gene>
    <name evidence="3" type="ORF">N7468_010632</name>
</gene>
<evidence type="ECO:0000313" key="3">
    <source>
        <dbReference type="EMBL" id="KAJ5214953.1"/>
    </source>
</evidence>
<dbReference type="EMBL" id="JAPQKS010000009">
    <property type="protein sequence ID" value="KAJ5214953.1"/>
    <property type="molecule type" value="Genomic_DNA"/>
</dbReference>
<evidence type="ECO:0000313" key="4">
    <source>
        <dbReference type="Proteomes" id="UP001150941"/>
    </source>
</evidence>
<dbReference type="InterPro" id="IPR007111">
    <property type="entry name" value="NACHT_NTPase"/>
</dbReference>
<dbReference type="PANTHER" id="PTHR10039:SF14">
    <property type="entry name" value="NACHT DOMAIN-CONTAINING PROTEIN"/>
    <property type="match status" value="1"/>
</dbReference>
<evidence type="ECO:0000259" key="2">
    <source>
        <dbReference type="PROSITE" id="PS50837"/>
    </source>
</evidence>
<dbReference type="OrthoDB" id="538223at2759"/>
<sequence length="479" mass="54577">MEPEGHISFGNQGSNSGFQIGKNTGNIHRIFESPILSTIKLALKSSRGGLLRDAYRWILEDEAFKQWRYHGGNPSLWIRGDPGKGKTMLLCGIIDELTRSTGNCANVAFFFCQENDPRTNQATAVLRGLLYSLIKNQETLLSHVQTNYDHAGKDLFQDINAFNALSRIFTNILSDPGLRDTYFVIDALDECVIDLYRLLHFINRASSSHTQAKWIISSRNWPEIEERLGTQPLISSIRLELNPEHITEAVHMFIQERVARLSEAKRYSEKVRDEVHQHLMANSQGTFLWVALVCDELLRTSSWNARKRMAMFPPGLDKLYQRMISQISDSDDAELCTQILAVTLTAYRPLTLAELLSYISMPGDYSWDQEFISRIIDSCGSFLTVQNDSVTFVHQSAKDFLNRELPRILGSSLPAEHSRMFRQSLEIMSSCLRRDIFSLRLPGTSIETVKIPTPNPLATAEYACLYWVDHYQASSYYLD</sequence>
<dbReference type="InterPro" id="IPR027417">
    <property type="entry name" value="P-loop_NTPase"/>
</dbReference>
<dbReference type="Pfam" id="PF24883">
    <property type="entry name" value="NPHP3_N"/>
    <property type="match status" value="1"/>
</dbReference>
<organism evidence="3 4">
    <name type="scientific">Penicillium chermesinum</name>
    <dbReference type="NCBI Taxonomy" id="63820"/>
    <lineage>
        <taxon>Eukaryota</taxon>
        <taxon>Fungi</taxon>
        <taxon>Dikarya</taxon>
        <taxon>Ascomycota</taxon>
        <taxon>Pezizomycotina</taxon>
        <taxon>Eurotiomycetes</taxon>
        <taxon>Eurotiomycetidae</taxon>
        <taxon>Eurotiales</taxon>
        <taxon>Aspergillaceae</taxon>
        <taxon>Penicillium</taxon>
    </lineage>
</organism>
<accession>A0A9W9T9W7</accession>
<reference evidence="3" key="1">
    <citation type="submission" date="2022-11" db="EMBL/GenBank/DDBJ databases">
        <authorList>
            <person name="Petersen C."/>
        </authorList>
    </citation>
    <scope>NUCLEOTIDE SEQUENCE</scope>
    <source>
        <strain evidence="3">IBT 19713</strain>
    </source>
</reference>
<feature type="domain" description="NACHT" evidence="2">
    <location>
        <begin position="74"/>
        <end position="294"/>
    </location>
</feature>
<dbReference type="PROSITE" id="PS50837">
    <property type="entry name" value="NACHT"/>
    <property type="match status" value="1"/>
</dbReference>
<dbReference type="RefSeq" id="XP_058325450.1">
    <property type="nucleotide sequence ID" value="XM_058479927.1"/>
</dbReference>
<evidence type="ECO:0000256" key="1">
    <source>
        <dbReference type="ARBA" id="ARBA00022737"/>
    </source>
</evidence>
<dbReference type="SUPFAM" id="SSF52540">
    <property type="entry name" value="P-loop containing nucleoside triphosphate hydrolases"/>
    <property type="match status" value="1"/>
</dbReference>